<feature type="coiled-coil region" evidence="2">
    <location>
        <begin position="1128"/>
        <end position="1217"/>
    </location>
</feature>
<feature type="repeat" description="WD" evidence="1">
    <location>
        <begin position="383"/>
        <end position="424"/>
    </location>
</feature>
<dbReference type="Gene3D" id="1.10.287.1490">
    <property type="match status" value="1"/>
</dbReference>
<evidence type="ECO:0000313" key="4">
    <source>
        <dbReference type="Proteomes" id="UP001153620"/>
    </source>
</evidence>
<keyword evidence="1" id="KW-0853">WD repeat</keyword>
<feature type="repeat" description="WD" evidence="1">
    <location>
        <begin position="512"/>
        <end position="546"/>
    </location>
</feature>
<dbReference type="SMART" id="SM00320">
    <property type="entry name" value="WD40"/>
    <property type="match status" value="5"/>
</dbReference>
<evidence type="ECO:0000256" key="1">
    <source>
        <dbReference type="PROSITE-ProRule" id="PRU00221"/>
    </source>
</evidence>
<evidence type="ECO:0000313" key="3">
    <source>
        <dbReference type="EMBL" id="CAG9798649.1"/>
    </source>
</evidence>
<dbReference type="InterPro" id="IPR036322">
    <property type="entry name" value="WD40_repeat_dom_sf"/>
</dbReference>
<feature type="coiled-coil region" evidence="2">
    <location>
        <begin position="980"/>
        <end position="1014"/>
    </location>
</feature>
<organism evidence="3 4">
    <name type="scientific">Chironomus riparius</name>
    <dbReference type="NCBI Taxonomy" id="315576"/>
    <lineage>
        <taxon>Eukaryota</taxon>
        <taxon>Metazoa</taxon>
        <taxon>Ecdysozoa</taxon>
        <taxon>Arthropoda</taxon>
        <taxon>Hexapoda</taxon>
        <taxon>Insecta</taxon>
        <taxon>Pterygota</taxon>
        <taxon>Neoptera</taxon>
        <taxon>Endopterygota</taxon>
        <taxon>Diptera</taxon>
        <taxon>Nematocera</taxon>
        <taxon>Chironomoidea</taxon>
        <taxon>Chironomidae</taxon>
        <taxon>Chironominae</taxon>
        <taxon>Chironomus</taxon>
    </lineage>
</organism>
<reference evidence="3" key="2">
    <citation type="submission" date="2022-10" db="EMBL/GenBank/DDBJ databases">
        <authorList>
            <consortium name="ENA_rothamsted_submissions"/>
            <consortium name="culmorum"/>
            <person name="King R."/>
        </authorList>
    </citation>
    <scope>NUCLEOTIDE SEQUENCE</scope>
</reference>
<dbReference type="InterPro" id="IPR052993">
    <property type="entry name" value="CFA-57"/>
</dbReference>
<evidence type="ECO:0000256" key="2">
    <source>
        <dbReference type="SAM" id="Coils"/>
    </source>
</evidence>
<dbReference type="AlphaFoldDB" id="A0A9N9WK75"/>
<gene>
    <name evidence="3" type="ORF">CHIRRI_LOCUS1631</name>
</gene>
<dbReference type="OrthoDB" id="10251741at2759"/>
<feature type="coiled-coil region" evidence="2">
    <location>
        <begin position="903"/>
        <end position="944"/>
    </location>
</feature>
<reference evidence="3" key="1">
    <citation type="submission" date="2022-01" db="EMBL/GenBank/DDBJ databases">
        <authorList>
            <person name="King R."/>
        </authorList>
    </citation>
    <scope>NUCLEOTIDE SEQUENCE</scope>
</reference>
<evidence type="ECO:0008006" key="5">
    <source>
        <dbReference type="Google" id="ProtNLM"/>
    </source>
</evidence>
<dbReference type="InterPro" id="IPR011047">
    <property type="entry name" value="Quinoprotein_ADH-like_sf"/>
</dbReference>
<dbReference type="Proteomes" id="UP001153620">
    <property type="component" value="Chromosome 1"/>
</dbReference>
<dbReference type="SUPFAM" id="SSF50978">
    <property type="entry name" value="WD40 repeat-like"/>
    <property type="match status" value="1"/>
</dbReference>
<dbReference type="EMBL" id="OU895877">
    <property type="protein sequence ID" value="CAG9798649.1"/>
    <property type="molecule type" value="Genomic_DNA"/>
</dbReference>
<keyword evidence="4" id="KW-1185">Reference proteome</keyword>
<name>A0A9N9WK75_9DIPT</name>
<dbReference type="PROSITE" id="PS50082">
    <property type="entry name" value="WD_REPEATS_2"/>
    <property type="match status" value="2"/>
</dbReference>
<dbReference type="InterPro" id="IPR015943">
    <property type="entry name" value="WD40/YVTN_repeat-like_dom_sf"/>
</dbReference>
<proteinExistence type="predicted"/>
<protein>
    <recommendedName>
        <fullName evidence="5">WD repeat-containing protein 65</fullName>
    </recommendedName>
</protein>
<feature type="coiled-coil region" evidence="2">
    <location>
        <begin position="810"/>
        <end position="862"/>
    </location>
</feature>
<keyword evidence="2" id="KW-0175">Coiled coil</keyword>
<dbReference type="Pfam" id="PF00400">
    <property type="entry name" value="WD40"/>
    <property type="match status" value="2"/>
</dbReference>
<sequence>MNALLKLSKLKQVKQMALSKTVGIQPKRAFGLRNDVAGNVHFTLGDDLIYPAAGVLIIQNYLTNKQKYLRLPENVDPKIIVISPNRKLVAVAEVNTISGKTAINVYELGEMKRVKSLQLAPECPVQEVANMCFTCDSKGMAVLSKEPDAFITIYTFDKTDSMVTGRASNANYSGRATLLHCNPGDASIVTVGGENMMKIMNKTEKGFGQMGTVKGENINVTALTWLTAEMIIAGSAEMDLYFVEGGELKAKYSTRELTIIDLTQADNDEVSVKSELSAVAQLLARKTYPIKCLTTFRTGFAFATNNMAHVFQRITPYKFVKKTLLTIPVTLFDESLYVIKDIAVNEQEDTIVATTQHSQIFIGKLFAPETIHVTQVEFKFLGEPLHTDSIIDLSVCSWKSIAMTASKDYTVRIWNYDTMKVELLKKFLIDIRVIALHPSGMLAAIGFIDVLRLFQIQLKDLKLAKSFNYSMCSVLRFSHRGHFLAIGCEKLITIISVFTFETVMTLKGHNQVLSLEWSTDDRYLVSSGKEGSVYEWDTVTGERVNELVQKGTLYKAIAVASDQSFIVGVTQSAYLREISKSQMTREFRSTDESPLTTLAFSRSDQVMYTANERGCLFNIKMPFMESGGGTFTNNRFYHKAINRLCITHNDKMLISAGDDGTLVFWTLTNVESRAAEVDPDLGRVEDVLIPRSELVAKEEQINLLRLRIDEQIAEFRYQEQQGETAHFELMRDVHEKYCSALDDLKKQNDTLKAIHIDQLNELTTTIKNANEKHQRELEELEASFNDKIIVEYEKQKSLQARIEHIIEEYEDKLRKSVACTQDSIEKLEKNFRKQLDECQENIERLLKEMKDKEKEFEEYCRQVEIDHDRNMVESQLSYEKRLKDSDEVIGRWRGDAGVLKKKNSTISKECDEQRKEIELLNSQQERFQEMIKHNEKEIDDLKRDLHNRDTVIKGKDKMLSDLNRRTQELEKFKQALSHKMNELKMEIEPREAEIREKKERIFEMERELKTLQQTHLHAGLKLSELKDKYYGAEKELTIERVRAKNARKHLMRVCADIYEVSSYIQHPNKLKEEVLKLFHRYSNNSELQKSLTLDLDVQSEFYRQRDYFEKIIVNSQAKRSKKKTEFDSVKLLKENVSLITELNRLRQEHREVQRENVEMQSVLGISPRLMLPSIAKKKLEKAVLDKEQIEKMFKNKIEKLEEEVKILIDENQNLRLQIAK</sequence>
<feature type="coiled-coil region" evidence="2">
    <location>
        <begin position="752"/>
        <end position="786"/>
    </location>
</feature>
<dbReference type="InterPro" id="IPR001680">
    <property type="entry name" value="WD40_rpt"/>
</dbReference>
<dbReference type="PANTHER" id="PTHR32215">
    <property type="entry name" value="CILIA- AND FLAGELLA-ASSOCIATED PROTEIN 57"/>
    <property type="match status" value="1"/>
</dbReference>
<accession>A0A9N9WK75</accession>
<dbReference type="PANTHER" id="PTHR32215:SF0">
    <property type="entry name" value="CILIA- AND FLAGELLA-ASSOCIATED PROTEIN 57"/>
    <property type="match status" value="1"/>
</dbReference>
<dbReference type="Gene3D" id="2.130.10.10">
    <property type="entry name" value="YVTN repeat-like/Quinoprotein amine dehydrogenase"/>
    <property type="match status" value="2"/>
</dbReference>
<dbReference type="SUPFAM" id="SSF50998">
    <property type="entry name" value="Quinoprotein alcohol dehydrogenase-like"/>
    <property type="match status" value="1"/>
</dbReference>